<keyword evidence="7 8" id="KW-0472">Membrane</keyword>
<dbReference type="InParanoid" id="G0QSJ4"/>
<evidence type="ECO:0000259" key="9">
    <source>
        <dbReference type="PROSITE" id="PS50893"/>
    </source>
</evidence>
<dbReference type="GO" id="GO:0005524">
    <property type="term" value="F:ATP binding"/>
    <property type="evidence" value="ECO:0007669"/>
    <property type="project" value="UniProtKB-KW"/>
</dbReference>
<dbReference type="GO" id="GO:0140359">
    <property type="term" value="F:ABC-type transporter activity"/>
    <property type="evidence" value="ECO:0007669"/>
    <property type="project" value="InterPro"/>
</dbReference>
<dbReference type="RefSeq" id="XP_004035318.1">
    <property type="nucleotide sequence ID" value="XM_004035270.1"/>
</dbReference>
<dbReference type="Proteomes" id="UP000008983">
    <property type="component" value="Unassembled WGS sequence"/>
</dbReference>
<keyword evidence="2" id="KW-0813">Transport</keyword>
<dbReference type="InterPro" id="IPR043926">
    <property type="entry name" value="ABCG_dom"/>
</dbReference>
<dbReference type="PROSITE" id="PS50893">
    <property type="entry name" value="ABC_TRANSPORTER_2"/>
    <property type="match status" value="1"/>
</dbReference>
<feature type="transmembrane region" description="Helical" evidence="8">
    <location>
        <begin position="461"/>
        <end position="480"/>
    </location>
</feature>
<dbReference type="eggNOG" id="KOG0061">
    <property type="taxonomic scope" value="Eukaryota"/>
</dbReference>
<name>G0QSJ4_ICHMU</name>
<dbReference type="Pfam" id="PF00005">
    <property type="entry name" value="ABC_tran"/>
    <property type="match status" value="1"/>
</dbReference>
<dbReference type="PANTHER" id="PTHR48041">
    <property type="entry name" value="ABC TRANSPORTER G FAMILY MEMBER 28"/>
    <property type="match status" value="1"/>
</dbReference>
<comment type="subcellular location">
    <subcellularLocation>
        <location evidence="1">Membrane</location>
        <topology evidence="1">Multi-pass membrane protein</topology>
    </subcellularLocation>
</comment>
<evidence type="ECO:0000256" key="2">
    <source>
        <dbReference type="ARBA" id="ARBA00022448"/>
    </source>
</evidence>
<evidence type="ECO:0000313" key="11">
    <source>
        <dbReference type="Proteomes" id="UP000008983"/>
    </source>
</evidence>
<evidence type="ECO:0000256" key="6">
    <source>
        <dbReference type="ARBA" id="ARBA00022989"/>
    </source>
</evidence>
<dbReference type="InterPro" id="IPR013525">
    <property type="entry name" value="ABC2_TM"/>
</dbReference>
<evidence type="ECO:0000256" key="5">
    <source>
        <dbReference type="ARBA" id="ARBA00022840"/>
    </source>
</evidence>
<dbReference type="STRING" id="857967.G0QSJ4"/>
<dbReference type="GO" id="GO:0016887">
    <property type="term" value="F:ATP hydrolysis activity"/>
    <property type="evidence" value="ECO:0007669"/>
    <property type="project" value="InterPro"/>
</dbReference>
<evidence type="ECO:0000256" key="7">
    <source>
        <dbReference type="ARBA" id="ARBA00023136"/>
    </source>
</evidence>
<dbReference type="GO" id="GO:0016020">
    <property type="term" value="C:membrane"/>
    <property type="evidence" value="ECO:0007669"/>
    <property type="project" value="UniProtKB-SubCell"/>
</dbReference>
<protein>
    <recommendedName>
        <fullName evidence="9">ABC transporter domain-containing protein</fullName>
    </recommendedName>
</protein>
<dbReference type="PANTHER" id="PTHR48041:SF139">
    <property type="entry name" value="PROTEIN SCARLET"/>
    <property type="match status" value="1"/>
</dbReference>
<dbReference type="FunCoup" id="G0QSJ4">
    <property type="interactions" value="3"/>
</dbReference>
<dbReference type="SUPFAM" id="SSF52540">
    <property type="entry name" value="P-loop containing nucleoside triphosphate hydrolases"/>
    <property type="match status" value="1"/>
</dbReference>
<dbReference type="InterPro" id="IPR003439">
    <property type="entry name" value="ABC_transporter-like_ATP-bd"/>
</dbReference>
<feature type="transmembrane region" description="Helical" evidence="8">
    <location>
        <begin position="537"/>
        <end position="566"/>
    </location>
</feature>
<dbReference type="EMBL" id="GL983812">
    <property type="protein sequence ID" value="EGR31832.1"/>
    <property type="molecule type" value="Genomic_DNA"/>
</dbReference>
<evidence type="ECO:0000313" key="10">
    <source>
        <dbReference type="EMBL" id="EGR31832.1"/>
    </source>
</evidence>
<dbReference type="OMA" id="YTAFICM"/>
<keyword evidence="4" id="KW-0547">Nucleotide-binding</keyword>
<dbReference type="Pfam" id="PF19055">
    <property type="entry name" value="ABC2_membrane_7"/>
    <property type="match status" value="1"/>
</dbReference>
<evidence type="ECO:0000256" key="8">
    <source>
        <dbReference type="SAM" id="Phobius"/>
    </source>
</evidence>
<dbReference type="InterPro" id="IPR050352">
    <property type="entry name" value="ABCG_transporters"/>
</dbReference>
<dbReference type="AlphaFoldDB" id="G0QSJ4"/>
<proteinExistence type="predicted"/>
<sequence>MILQNCTGYVKAGQSLAIMGPSGAGKTTLLSLITKRLEKSNDKIDVQGQVFINEYKYNSQEFSNVAAFILQDDILMETLTVKETITFAARLKLNLCQKQIKEKVEQIIKCLKLENCQNNIIGGFLLKGISGGERKRTNIGVELVTDPQLIILDEPTSGLDSFTSFLLIKLLNDMCQQNHKTIIFTIHQPSSEIFNSLDRLILLRNGQTVYQGKAQDIVPYIKKQGIHYPQHCNPSDFFMEFLVNKQKQKNIKQDIFTYQNYQNQIEQQILNEVEFKGNYNKINFKQISKNSFFYETSIIAQRSYQNFIRCPQLFKIKTILLIFNSLLISTIFWKAAQKDYQSVNEQKIWQQQTMGCIYVFGVQTFCNIISTIAIIFPKERSVFLKEENSNFYRVSSYFVGKLLVELPYVIIYPIFSTVIMFFAVGFENKAFNTFLLIFILMSVIGNGIGLAGGAAFKNPQIVSILLPTLLMPFQLFGGFYSDQSRNSKYTSWIQYISPFYYMTVATTNAEFGDIYIYDDIQRKIIDNYDYPITQNESLIILLIGCIIFHIAAFIFLKLEYIILIFGQNMQKEHQSMQENNNEFEWIPCSSQIKQQNPTSTILWSFKPTLSLTDPQIFQDQNGESLNVPKNVYAFIFAVTAETKDLSNFHLIDIGLLGQTKILLEDGLATFSALKFSSTSYNNQGSKFNLVLAVGIQNEHDLHPKIISAKISSAVFVDSRKSARDKQSSKQSEKNKTFYDFFDPCQFTKKLTKIKVEDKLQSCEEISNDIQGFINYFTAANIRNKNMANKQKMMKVKQSKNLKKNKLLPYLLILESLIIQILKIKKYTKEE</sequence>
<feature type="transmembrane region" description="Helical" evidence="8">
    <location>
        <begin position="357"/>
        <end position="376"/>
    </location>
</feature>
<dbReference type="InterPro" id="IPR003593">
    <property type="entry name" value="AAA+_ATPase"/>
</dbReference>
<reference evidence="10 11" key="1">
    <citation type="submission" date="2011-07" db="EMBL/GenBank/DDBJ databases">
        <authorList>
            <person name="Coyne R."/>
            <person name="Brami D."/>
            <person name="Johnson J."/>
            <person name="Hostetler J."/>
            <person name="Hannick L."/>
            <person name="Clark T."/>
            <person name="Cassidy-Hanley D."/>
            <person name="Inman J."/>
        </authorList>
    </citation>
    <scope>NUCLEOTIDE SEQUENCE [LARGE SCALE GENOMIC DNA]</scope>
    <source>
        <strain evidence="10 11">G5</strain>
    </source>
</reference>
<dbReference type="SMART" id="SM00382">
    <property type="entry name" value="AAA"/>
    <property type="match status" value="1"/>
</dbReference>
<evidence type="ECO:0000256" key="4">
    <source>
        <dbReference type="ARBA" id="ARBA00022741"/>
    </source>
</evidence>
<gene>
    <name evidence="10" type="ORF">IMG5_101460</name>
</gene>
<evidence type="ECO:0000256" key="1">
    <source>
        <dbReference type="ARBA" id="ARBA00004141"/>
    </source>
</evidence>
<dbReference type="InterPro" id="IPR027417">
    <property type="entry name" value="P-loop_NTPase"/>
</dbReference>
<keyword evidence="6 8" id="KW-1133">Transmembrane helix</keyword>
<keyword evidence="3 8" id="KW-0812">Transmembrane</keyword>
<feature type="domain" description="ABC transporter" evidence="9">
    <location>
        <begin position="1"/>
        <end position="230"/>
    </location>
</feature>
<feature type="transmembrane region" description="Helical" evidence="8">
    <location>
        <begin position="433"/>
        <end position="455"/>
    </location>
</feature>
<keyword evidence="5" id="KW-0067">ATP-binding</keyword>
<dbReference type="OrthoDB" id="184675at2759"/>
<keyword evidence="11" id="KW-1185">Reference proteome</keyword>
<organism evidence="10 11">
    <name type="scientific">Ichthyophthirius multifiliis</name>
    <name type="common">White spot disease agent</name>
    <name type="synonym">Ich</name>
    <dbReference type="NCBI Taxonomy" id="5932"/>
    <lineage>
        <taxon>Eukaryota</taxon>
        <taxon>Sar</taxon>
        <taxon>Alveolata</taxon>
        <taxon>Ciliophora</taxon>
        <taxon>Intramacronucleata</taxon>
        <taxon>Oligohymenophorea</taxon>
        <taxon>Hymenostomatida</taxon>
        <taxon>Ophryoglenina</taxon>
        <taxon>Ichthyophthirius</taxon>
    </lineage>
</organism>
<dbReference type="Gene3D" id="3.40.50.300">
    <property type="entry name" value="P-loop containing nucleotide triphosphate hydrolases"/>
    <property type="match status" value="1"/>
</dbReference>
<feature type="transmembrane region" description="Helical" evidence="8">
    <location>
        <begin position="406"/>
        <end position="426"/>
    </location>
</feature>
<dbReference type="GeneID" id="14907965"/>
<evidence type="ECO:0000256" key="3">
    <source>
        <dbReference type="ARBA" id="ARBA00022692"/>
    </source>
</evidence>
<dbReference type="Pfam" id="PF01061">
    <property type="entry name" value="ABC2_membrane"/>
    <property type="match status" value="1"/>
</dbReference>
<accession>G0QSJ4</accession>
<feature type="transmembrane region" description="Helical" evidence="8">
    <location>
        <begin position="318"/>
        <end position="336"/>
    </location>
</feature>